<dbReference type="EMBL" id="BAAARE010000010">
    <property type="protein sequence ID" value="GAA2487031.1"/>
    <property type="molecule type" value="Genomic_DNA"/>
</dbReference>
<feature type="region of interest" description="Disordered" evidence="1">
    <location>
        <begin position="124"/>
        <end position="146"/>
    </location>
</feature>
<dbReference type="InterPro" id="IPR037523">
    <property type="entry name" value="VOC_core"/>
</dbReference>
<dbReference type="SUPFAM" id="SSF54593">
    <property type="entry name" value="Glyoxalase/Bleomycin resistance protein/Dihydroxybiphenyl dioxygenase"/>
    <property type="match status" value="1"/>
</dbReference>
<evidence type="ECO:0000313" key="4">
    <source>
        <dbReference type="Proteomes" id="UP001500730"/>
    </source>
</evidence>
<dbReference type="PANTHER" id="PTHR36437:SF2">
    <property type="entry name" value="GLYOXALASE_BLEOMYCIN RESISTANCE PROTEIN_DIOXYGENASE"/>
    <property type="match status" value="1"/>
</dbReference>
<organism evidence="3 4">
    <name type="scientific">Terrabacter carboxydivorans</name>
    <dbReference type="NCBI Taxonomy" id="619730"/>
    <lineage>
        <taxon>Bacteria</taxon>
        <taxon>Bacillati</taxon>
        <taxon>Actinomycetota</taxon>
        <taxon>Actinomycetes</taxon>
        <taxon>Micrococcales</taxon>
        <taxon>Intrasporangiaceae</taxon>
        <taxon>Terrabacter</taxon>
    </lineage>
</organism>
<dbReference type="InterPro" id="IPR004360">
    <property type="entry name" value="Glyas_Fos-R_dOase_dom"/>
</dbReference>
<feature type="domain" description="VOC" evidence="2">
    <location>
        <begin position="4"/>
        <end position="119"/>
    </location>
</feature>
<evidence type="ECO:0000259" key="2">
    <source>
        <dbReference type="PROSITE" id="PS51819"/>
    </source>
</evidence>
<reference evidence="4" key="1">
    <citation type="journal article" date="2019" name="Int. J. Syst. Evol. Microbiol.">
        <title>The Global Catalogue of Microorganisms (GCM) 10K type strain sequencing project: providing services to taxonomists for standard genome sequencing and annotation.</title>
        <authorList>
            <consortium name="The Broad Institute Genomics Platform"/>
            <consortium name="The Broad Institute Genome Sequencing Center for Infectious Disease"/>
            <person name="Wu L."/>
            <person name="Ma J."/>
        </authorList>
    </citation>
    <scope>NUCLEOTIDE SEQUENCE [LARGE SCALE GENOMIC DNA]</scope>
    <source>
        <strain evidence="4">JCM 16259</strain>
    </source>
</reference>
<comment type="caution">
    <text evidence="3">The sequence shown here is derived from an EMBL/GenBank/DDBJ whole genome shotgun (WGS) entry which is preliminary data.</text>
</comment>
<name>A0ABP5YUQ4_9MICO</name>
<evidence type="ECO:0000313" key="3">
    <source>
        <dbReference type="EMBL" id="GAA2487031.1"/>
    </source>
</evidence>
<dbReference type="Proteomes" id="UP001500730">
    <property type="component" value="Unassembled WGS sequence"/>
</dbReference>
<protein>
    <submittedName>
        <fullName evidence="3">VOC family protein</fullName>
    </submittedName>
</protein>
<dbReference type="InterPro" id="IPR029068">
    <property type="entry name" value="Glyas_Bleomycin-R_OHBP_Dase"/>
</dbReference>
<keyword evidence="4" id="KW-1185">Reference proteome</keyword>
<sequence length="146" mass="15373">MDMKLELVAVPVTDVDRAKDFYVDKVGFNADHDHTVSEEVRFVQLTPPGSACSIAIGKGLTQIVPGGLDNLQMVIADADAARAELVGRGVEASEVDEQPWGRFVYFSDPDGNRWTLQQLPAWSGGADRAGGGDVAGEGDAAAGTQA</sequence>
<dbReference type="Pfam" id="PF00903">
    <property type="entry name" value="Glyoxalase"/>
    <property type="match status" value="1"/>
</dbReference>
<proteinExistence type="predicted"/>
<dbReference type="PROSITE" id="PS51819">
    <property type="entry name" value="VOC"/>
    <property type="match status" value="1"/>
</dbReference>
<gene>
    <name evidence="3" type="ORF">GCM10009858_26260</name>
</gene>
<feature type="compositionally biased region" description="Low complexity" evidence="1">
    <location>
        <begin position="137"/>
        <end position="146"/>
    </location>
</feature>
<accession>A0ABP5YUQ4</accession>
<dbReference type="PANTHER" id="PTHR36437">
    <property type="entry name" value="GLYOXALASE/BLEOMYCIN RESISTANCE PROTEIN/DIOXYGENASE"/>
    <property type="match status" value="1"/>
</dbReference>
<dbReference type="RefSeq" id="WP_344255370.1">
    <property type="nucleotide sequence ID" value="NZ_BAAARE010000010.1"/>
</dbReference>
<evidence type="ECO:0000256" key="1">
    <source>
        <dbReference type="SAM" id="MobiDB-lite"/>
    </source>
</evidence>
<dbReference type="Gene3D" id="3.10.180.10">
    <property type="entry name" value="2,3-Dihydroxybiphenyl 1,2-Dioxygenase, domain 1"/>
    <property type="match status" value="1"/>
</dbReference>